<dbReference type="Gene3D" id="2.60.40.2810">
    <property type="match status" value="6"/>
</dbReference>
<organism evidence="1 2">
    <name type="scientific">Catenovulum sediminis</name>
    <dbReference type="NCBI Taxonomy" id="1740262"/>
    <lineage>
        <taxon>Bacteria</taxon>
        <taxon>Pseudomonadati</taxon>
        <taxon>Pseudomonadota</taxon>
        <taxon>Gammaproteobacteria</taxon>
        <taxon>Alteromonadales</taxon>
        <taxon>Alteromonadaceae</taxon>
        <taxon>Catenovulum</taxon>
    </lineage>
</organism>
<dbReference type="Proteomes" id="UP001467690">
    <property type="component" value="Unassembled WGS sequence"/>
</dbReference>
<accession>A0ABV1RFT5</accession>
<feature type="non-terminal residue" evidence="1">
    <location>
        <position position="1"/>
    </location>
</feature>
<dbReference type="PANTHER" id="PTHR34720">
    <property type="entry name" value="MICROCYSTIN DEPENDENT PROTEIN"/>
    <property type="match status" value="1"/>
</dbReference>
<protein>
    <submittedName>
        <fullName evidence="1">Tandem-95 repeat protein</fullName>
    </submittedName>
</protein>
<name>A0ABV1RFT5_9ALTE</name>
<dbReference type="RefSeq" id="WP_350401151.1">
    <property type="nucleotide sequence ID" value="NZ_JBELOE010000133.1"/>
</dbReference>
<dbReference type="EMBL" id="JBELOE010000133">
    <property type="protein sequence ID" value="MER2491542.1"/>
    <property type="molecule type" value="Genomic_DNA"/>
</dbReference>
<dbReference type="PANTHER" id="PTHR34720:SF9">
    <property type="entry name" value="BLR4714 PROTEIN"/>
    <property type="match status" value="1"/>
</dbReference>
<dbReference type="NCBIfam" id="NF012211">
    <property type="entry name" value="tand_rpt_95"/>
    <property type="match status" value="6"/>
</dbReference>
<evidence type="ECO:0000313" key="2">
    <source>
        <dbReference type="Proteomes" id="UP001467690"/>
    </source>
</evidence>
<reference evidence="1 2" key="1">
    <citation type="submission" date="2024-06" db="EMBL/GenBank/DDBJ databases">
        <authorList>
            <person name="Chen R.Y."/>
        </authorList>
    </citation>
    <scope>NUCLEOTIDE SEQUENCE [LARGE SCALE GENOMIC DNA]</scope>
    <source>
        <strain evidence="1 2">D2</strain>
    </source>
</reference>
<sequence>TVTVTVNPVNDAPVVVDDVAQIDEDSDITLDVLANDSDAENDVLTISSASADVGTVNIVNNMLAYSPQANYFGTVLINYSVEDGQGGLSSGQATLTVNSVNDLPVTMPESIIINEDQSITIDVLANDTDADGDALTLSSVSAENGSASISAGKIAFQPVANFYGTTTVNYTVSDGNGGSVSDVVDVTVLSVNDVPMALDDNASTDEDTPIYIDVLANDSDEDGDTLTISNASVSEGSIAIDQGQLLYTPVLNGGGSVTASYTISDANGASASANIVILIGNVNHLPVANLDTITTAEDTQVSIDVLANDTDIDGDELTLTSVSAPSGNAVINQGKVDFTPQSDFYGVVTLAYSIADVMGQTATGSVQVTVTPVNDSPVAVNDSASTSEDTSIQIDVITNDLDIDGDTLSLKSVSPSIGTASIEGNKVLFVPASNFFGTATIDYTIEDEAGLTASAQVTVDVGSTNDLPVALDDSATTNEDVTVMVDVLNNDSDSDGDTLTLVSATSNTEEATVSIVNNQLSIVPVQDFHGEIAIDYQLTDGNGGNASATLELTIVAVNDQPVSVADSVTTAEDTQITINVLANDSDVDGDT</sequence>
<keyword evidence="2" id="KW-1185">Reference proteome</keyword>
<proteinExistence type="predicted"/>
<comment type="caution">
    <text evidence="1">The sequence shown here is derived from an EMBL/GenBank/DDBJ whole genome shotgun (WGS) entry which is preliminary data.</text>
</comment>
<evidence type="ECO:0000313" key="1">
    <source>
        <dbReference type="EMBL" id="MER2491542.1"/>
    </source>
</evidence>
<gene>
    <name evidence="1" type="ORF">ABS311_06570</name>
</gene>
<dbReference type="Pfam" id="PF17963">
    <property type="entry name" value="Big_9"/>
    <property type="match status" value="7"/>
</dbReference>
<feature type="non-terminal residue" evidence="1">
    <location>
        <position position="591"/>
    </location>
</feature>